<dbReference type="SUPFAM" id="SSF50729">
    <property type="entry name" value="PH domain-like"/>
    <property type="match status" value="1"/>
</dbReference>
<dbReference type="InterPro" id="IPR011993">
    <property type="entry name" value="PH-like_dom_sf"/>
</dbReference>
<dbReference type="GO" id="GO:0005643">
    <property type="term" value="C:nuclear pore"/>
    <property type="evidence" value="ECO:0007669"/>
    <property type="project" value="TreeGrafter"/>
</dbReference>
<feature type="domain" description="RanBD1" evidence="2">
    <location>
        <begin position="102"/>
        <end position="239"/>
    </location>
</feature>
<accession>A0A395J8U3</accession>
<reference evidence="3 4" key="1">
    <citation type="submission" date="2018-06" db="EMBL/GenBank/DDBJ databases">
        <title>Genome Sequence of the Brown Rot Fungal Pathogen Monilinia fructigena.</title>
        <authorList>
            <person name="Landi L."/>
            <person name="De Miccolis Angelini R.M."/>
            <person name="Pollastro S."/>
            <person name="Abate D."/>
            <person name="Faretra F."/>
            <person name="Romanazzi G."/>
        </authorList>
    </citation>
    <scope>NUCLEOTIDE SEQUENCE [LARGE SCALE GENOMIC DNA]</scope>
    <source>
        <strain evidence="3 4">Mfrg269</strain>
    </source>
</reference>
<feature type="compositionally biased region" description="Basic and acidic residues" evidence="1">
    <location>
        <begin position="17"/>
        <end position="41"/>
    </location>
</feature>
<keyword evidence="4" id="KW-1185">Reference proteome</keyword>
<dbReference type="Proteomes" id="UP000249056">
    <property type="component" value="Unassembled WGS sequence"/>
</dbReference>
<dbReference type="InterPro" id="IPR045256">
    <property type="entry name" value="RanBP1_RanBD"/>
</dbReference>
<evidence type="ECO:0000256" key="1">
    <source>
        <dbReference type="SAM" id="MobiDB-lite"/>
    </source>
</evidence>
<sequence length="337" mass="37874">MAEPAREPEVNTSNEPKLVESETKLATEPAALKEESAKETAAEGSTLTEQATQAASTAAANSKKEKKEDEDRGDNSGSAKAQKAAAAEENPEDEAPESEDVHFEPVIRLTEKVDVKTNEELEEQTFKMRAKLFKFVKDTQEWKERGTGDVRFLKHKENGKTRLVMRRDKTLKVCANHYVVPDMKLSPNVGSDRSWVWNAAADVSEGEPEAQTLAIRFANSENANLFKEAFIKAQQENEHNISQHVPRRNEIHDHSRIKRISSIPVTNFTRMLSKTSFVSIDESIPRHSGGPGLSQRLYHEYDDGEGKEALISNSVLRLWHEIVVRLKIPVPHSSLKR</sequence>
<evidence type="ECO:0000259" key="2">
    <source>
        <dbReference type="PROSITE" id="PS50196"/>
    </source>
</evidence>
<dbReference type="AlphaFoldDB" id="A0A395J8U3"/>
<gene>
    <name evidence="3" type="ORF">DID88_007365</name>
</gene>
<dbReference type="PROSITE" id="PS50196">
    <property type="entry name" value="RANBD1"/>
    <property type="match status" value="1"/>
</dbReference>
<dbReference type="InterPro" id="IPR000156">
    <property type="entry name" value="Ran_bind_dom"/>
</dbReference>
<dbReference type="CDD" id="cd13179">
    <property type="entry name" value="RanBD_RanBP1"/>
    <property type="match status" value="1"/>
</dbReference>
<name>A0A395J8U3_9HELO</name>
<comment type="caution">
    <text evidence="3">The sequence shown here is derived from an EMBL/GenBank/DDBJ whole genome shotgun (WGS) entry which is preliminary data.</text>
</comment>
<feature type="region of interest" description="Disordered" evidence="1">
    <location>
        <begin position="1"/>
        <end position="105"/>
    </location>
</feature>
<dbReference type="Gene3D" id="2.30.29.30">
    <property type="entry name" value="Pleckstrin-homology domain (PH domain)/Phosphotyrosine-binding domain (PTB)"/>
    <property type="match status" value="1"/>
</dbReference>
<dbReference type="SMART" id="SM00160">
    <property type="entry name" value="RanBD"/>
    <property type="match status" value="1"/>
</dbReference>
<proteinExistence type="predicted"/>
<feature type="compositionally biased region" description="Acidic residues" evidence="1">
    <location>
        <begin position="89"/>
        <end position="98"/>
    </location>
</feature>
<dbReference type="PANTHER" id="PTHR23138">
    <property type="entry name" value="RAN BINDING PROTEIN"/>
    <property type="match status" value="1"/>
</dbReference>
<evidence type="ECO:0000313" key="3">
    <source>
        <dbReference type="EMBL" id="RAL68656.1"/>
    </source>
</evidence>
<feature type="compositionally biased region" description="Low complexity" evidence="1">
    <location>
        <begin position="79"/>
        <end position="88"/>
    </location>
</feature>
<dbReference type="OrthoDB" id="2357150at2759"/>
<dbReference type="GO" id="GO:0006913">
    <property type="term" value="P:nucleocytoplasmic transport"/>
    <property type="evidence" value="ECO:0007669"/>
    <property type="project" value="InterPro"/>
</dbReference>
<protein>
    <recommendedName>
        <fullName evidence="2">RanBD1 domain-containing protein</fullName>
    </recommendedName>
</protein>
<feature type="compositionally biased region" description="Low complexity" evidence="1">
    <location>
        <begin position="49"/>
        <end position="61"/>
    </location>
</feature>
<dbReference type="Pfam" id="PF00638">
    <property type="entry name" value="Ran_BP1"/>
    <property type="match status" value="1"/>
</dbReference>
<dbReference type="EMBL" id="QKRW01000001">
    <property type="protein sequence ID" value="RAL68656.1"/>
    <property type="molecule type" value="Genomic_DNA"/>
</dbReference>
<dbReference type="GO" id="GO:0005737">
    <property type="term" value="C:cytoplasm"/>
    <property type="evidence" value="ECO:0007669"/>
    <property type="project" value="TreeGrafter"/>
</dbReference>
<dbReference type="InterPro" id="IPR045255">
    <property type="entry name" value="RanBP1-like"/>
</dbReference>
<dbReference type="PANTHER" id="PTHR23138:SF87">
    <property type="entry name" value="E3 SUMO-PROTEIN LIGASE RANBP2"/>
    <property type="match status" value="1"/>
</dbReference>
<dbReference type="FunFam" id="2.30.29.30:FF:000254">
    <property type="entry name" value="Ran-specific GTPase-activating protein 1"/>
    <property type="match status" value="1"/>
</dbReference>
<evidence type="ECO:0000313" key="4">
    <source>
        <dbReference type="Proteomes" id="UP000249056"/>
    </source>
</evidence>
<organism evidence="3 4">
    <name type="scientific">Monilinia fructigena</name>
    <dbReference type="NCBI Taxonomy" id="38457"/>
    <lineage>
        <taxon>Eukaryota</taxon>
        <taxon>Fungi</taxon>
        <taxon>Dikarya</taxon>
        <taxon>Ascomycota</taxon>
        <taxon>Pezizomycotina</taxon>
        <taxon>Leotiomycetes</taxon>
        <taxon>Helotiales</taxon>
        <taxon>Sclerotiniaceae</taxon>
        <taxon>Monilinia</taxon>
    </lineage>
</organism>
<dbReference type="GO" id="GO:0005096">
    <property type="term" value="F:GTPase activator activity"/>
    <property type="evidence" value="ECO:0007669"/>
    <property type="project" value="TreeGrafter"/>
</dbReference>
<feature type="compositionally biased region" description="Basic and acidic residues" evidence="1">
    <location>
        <begin position="62"/>
        <end position="74"/>
    </location>
</feature>